<gene>
    <name evidence="2" type="ORF">JRQ81_017587</name>
</gene>
<feature type="transmembrane region" description="Helical" evidence="1">
    <location>
        <begin position="6"/>
        <end position="27"/>
    </location>
</feature>
<dbReference type="OrthoDB" id="9049596at2759"/>
<protein>
    <recommendedName>
        <fullName evidence="4">Reverse transcriptase</fullName>
    </recommendedName>
</protein>
<keyword evidence="3" id="KW-1185">Reference proteome</keyword>
<dbReference type="EMBL" id="JAPFRF010000008">
    <property type="protein sequence ID" value="KAJ7324567.1"/>
    <property type="molecule type" value="Genomic_DNA"/>
</dbReference>
<evidence type="ECO:0000256" key="1">
    <source>
        <dbReference type="SAM" id="Phobius"/>
    </source>
</evidence>
<evidence type="ECO:0008006" key="4">
    <source>
        <dbReference type="Google" id="ProtNLM"/>
    </source>
</evidence>
<organism evidence="2 3">
    <name type="scientific">Phrynocephalus forsythii</name>
    <dbReference type="NCBI Taxonomy" id="171643"/>
    <lineage>
        <taxon>Eukaryota</taxon>
        <taxon>Metazoa</taxon>
        <taxon>Chordata</taxon>
        <taxon>Craniata</taxon>
        <taxon>Vertebrata</taxon>
        <taxon>Euteleostomi</taxon>
        <taxon>Lepidosauria</taxon>
        <taxon>Squamata</taxon>
        <taxon>Bifurcata</taxon>
        <taxon>Unidentata</taxon>
        <taxon>Episquamata</taxon>
        <taxon>Toxicofera</taxon>
        <taxon>Iguania</taxon>
        <taxon>Acrodonta</taxon>
        <taxon>Agamidae</taxon>
        <taxon>Agaminae</taxon>
        <taxon>Phrynocephalus</taxon>
    </lineage>
</organism>
<accession>A0A9Q1B0G9</accession>
<sequence>MGISILQNWLEGTFLFYFMLMMQQYFLERALSALLQFCNKEQLKLNYQKTKIVAFAKRPKIYSWTIDGHNIEQVSSFKYLGAVPQANGTRKAHGDYVADMAQRSSLAILKYLMTSGVYYIPAALKLFKAKSISQLLYGTQLGPLSNFAPLERVLSKCIRSALQVPKCVPSATLRLEIGLMRMEARVRVAILLYWLRLSFFPMGLASLIRKDDFKFKWKLAIITKISTLGLSQDLLLIMNFDQAKALIKQQIDSDRQLDMARSSAFIINDSCRYLSFTMGYLTKLEIHNHQRAFTLAQCHPPFSCP</sequence>
<keyword evidence="1" id="KW-1133">Transmembrane helix</keyword>
<evidence type="ECO:0000313" key="2">
    <source>
        <dbReference type="EMBL" id="KAJ7324567.1"/>
    </source>
</evidence>
<keyword evidence="1" id="KW-0812">Transmembrane</keyword>
<dbReference type="AlphaFoldDB" id="A0A9Q1B0G9"/>
<feature type="transmembrane region" description="Helical" evidence="1">
    <location>
        <begin position="188"/>
        <end position="208"/>
    </location>
</feature>
<dbReference type="PANTHER" id="PTHR47027:SF30">
    <property type="entry name" value="THAP-TYPE DOMAIN-CONTAINING PROTEIN"/>
    <property type="match status" value="1"/>
</dbReference>
<evidence type="ECO:0000313" key="3">
    <source>
        <dbReference type="Proteomes" id="UP001142489"/>
    </source>
</evidence>
<keyword evidence="1" id="KW-0472">Membrane</keyword>
<comment type="caution">
    <text evidence="2">The sequence shown here is derived from an EMBL/GenBank/DDBJ whole genome shotgun (WGS) entry which is preliminary data.</text>
</comment>
<dbReference type="Proteomes" id="UP001142489">
    <property type="component" value="Unassembled WGS sequence"/>
</dbReference>
<dbReference type="PANTHER" id="PTHR47027">
    <property type="entry name" value="REVERSE TRANSCRIPTASE DOMAIN-CONTAINING PROTEIN"/>
    <property type="match status" value="1"/>
</dbReference>
<reference evidence="2" key="1">
    <citation type="journal article" date="2023" name="DNA Res.">
        <title>Chromosome-level genome assembly of Phrynocephalus forsythii using third-generation DNA sequencing and Hi-C analysis.</title>
        <authorList>
            <person name="Qi Y."/>
            <person name="Zhao W."/>
            <person name="Zhao Y."/>
            <person name="Niu C."/>
            <person name="Cao S."/>
            <person name="Zhang Y."/>
        </authorList>
    </citation>
    <scope>NUCLEOTIDE SEQUENCE</scope>
    <source>
        <tissue evidence="2">Muscle</tissue>
    </source>
</reference>
<name>A0A9Q1B0G9_9SAUR</name>
<proteinExistence type="predicted"/>